<dbReference type="Proteomes" id="UP000169216">
    <property type="component" value="Genome"/>
</dbReference>
<dbReference type="GeneID" id="1489492"/>
<accession>Q778F1</accession>
<evidence type="ECO:0000313" key="1">
    <source>
        <dbReference type="EMBL" id="CAB96167.1"/>
    </source>
</evidence>
<dbReference type="PIR" id="A03678">
    <property type="entry name" value="W5WLRB"/>
</dbReference>
<organism evidence="1 2">
    <name type="scientific">Kappapapillomavirus 2</name>
    <dbReference type="NCBI Taxonomy" id="10623"/>
    <lineage>
        <taxon>Viruses</taxon>
        <taxon>Monodnaviria</taxon>
        <taxon>Shotokuvirae</taxon>
        <taxon>Cossaviricota</taxon>
        <taxon>Papovaviricetes</taxon>
        <taxon>Zurhausenvirales</taxon>
        <taxon>Papillomaviridae</taxon>
        <taxon>Firstpapillomavirinae</taxon>
        <taxon>Kappapapillomavirus</taxon>
    </lineage>
</organism>
<protein>
    <submittedName>
        <fullName evidence="1">E5 protein</fullName>
    </submittedName>
</protein>
<dbReference type="Pfam" id="PF17575">
    <property type="entry name" value="DUF5479"/>
    <property type="match status" value="1"/>
</dbReference>
<name>Q778F1_9PAPI</name>
<reference evidence="1 2" key="1">
    <citation type="journal article" date="2000" name="J. Virol.">
        <title>Variation in the nucleotide sequence of cottontail rabbit papillomavirus a and b subtypes affects wart regression and malignant transformation and level of viral replication in domestic rabbits.</title>
        <authorList>
            <person name="Salmon J."/>
            <person name="Nonnenmacher M."/>
            <person name="Caze S."/>
            <person name="Flamant P."/>
            <person name="Croissant O."/>
            <person name="Orth G."/>
            <person name="Breitburd F."/>
        </authorList>
    </citation>
    <scope>NUCLEOTIDE SEQUENCE [LARGE SCALE GENOMIC DNA]</scope>
    <source>
        <strain evidence="1">A4</strain>
    </source>
</reference>
<dbReference type="EMBL" id="AJ404003">
    <property type="protein sequence ID" value="CAB96167.1"/>
    <property type="molecule type" value="Genomic_DNA"/>
</dbReference>
<proteinExistence type="predicted"/>
<dbReference type="SMR" id="Q778F1"/>
<evidence type="ECO:0000313" key="2">
    <source>
        <dbReference type="Proteomes" id="UP000169216"/>
    </source>
</evidence>
<dbReference type="InterPro" id="IPR035149">
    <property type="entry name" value="DUF5479"/>
</dbReference>
<dbReference type="RefSeq" id="NP_077111.1">
    <property type="nucleotide sequence ID" value="NC_001541.1"/>
</dbReference>
<dbReference type="KEGG" id="vg:1489492"/>
<gene>
    <name evidence="1" type="primary">e5</name>
</gene>
<sequence length="101" mass="11339">MGFSDVYACNPFPSAAFVTQRFFVPINLAHTQKVSWLHGHENAGLHHKTFIQHAKLLAIAQLTYRINLKTKQLQIKFCSMAALVFSLEDLESVVPEVLGVD</sequence>